<dbReference type="InterPro" id="IPR049046">
    <property type="entry name" value="Beta-AFase-like_GH127_middle"/>
</dbReference>
<organism evidence="4 5">
    <name type="scientific">Clostridium oryzae</name>
    <dbReference type="NCBI Taxonomy" id="1450648"/>
    <lineage>
        <taxon>Bacteria</taxon>
        <taxon>Bacillati</taxon>
        <taxon>Bacillota</taxon>
        <taxon>Clostridia</taxon>
        <taxon>Eubacteriales</taxon>
        <taxon>Clostridiaceae</taxon>
        <taxon>Clostridium</taxon>
    </lineage>
</organism>
<accession>A0A1V4IQS3</accession>
<dbReference type="GO" id="GO:0005975">
    <property type="term" value="P:carbohydrate metabolic process"/>
    <property type="evidence" value="ECO:0007669"/>
    <property type="project" value="InterPro"/>
</dbReference>
<dbReference type="InterPro" id="IPR008928">
    <property type="entry name" value="6-hairpin_glycosidase_sf"/>
</dbReference>
<feature type="domain" description="Non-reducing end beta-L-arabinofuranosidase-like GH127 C-terminal" evidence="3">
    <location>
        <begin position="535"/>
        <end position="646"/>
    </location>
</feature>
<feature type="domain" description="Non-reducing end beta-L-arabinofuranosidase-like GH127 catalytic" evidence="1">
    <location>
        <begin position="14"/>
        <end position="426"/>
    </location>
</feature>
<feature type="domain" description="Non-reducing end beta-L-arabinofuranosidase-like GH127 middle" evidence="2">
    <location>
        <begin position="437"/>
        <end position="532"/>
    </location>
</feature>
<dbReference type="RefSeq" id="WP_079423793.1">
    <property type="nucleotide sequence ID" value="NZ_MZGV01000017.1"/>
</dbReference>
<evidence type="ECO:0000259" key="3">
    <source>
        <dbReference type="Pfam" id="PF20737"/>
    </source>
</evidence>
<dbReference type="Pfam" id="PF20737">
    <property type="entry name" value="Glyco_hydro127C"/>
    <property type="match status" value="1"/>
</dbReference>
<dbReference type="PANTHER" id="PTHR43465">
    <property type="entry name" value="DUF1680 DOMAIN PROTEIN (AFU_ORTHOLOGUE AFUA_1G08910)"/>
    <property type="match status" value="1"/>
</dbReference>
<reference evidence="4 5" key="1">
    <citation type="submission" date="2017-03" db="EMBL/GenBank/DDBJ databases">
        <title>Genome sequence of Clostridium oryzae DSM 28571.</title>
        <authorList>
            <person name="Poehlein A."/>
            <person name="Daniel R."/>
        </authorList>
    </citation>
    <scope>NUCLEOTIDE SEQUENCE [LARGE SCALE GENOMIC DNA]</scope>
    <source>
        <strain evidence="4 5">DSM 28571</strain>
    </source>
</reference>
<dbReference type="Proteomes" id="UP000190080">
    <property type="component" value="Unassembled WGS sequence"/>
</dbReference>
<protein>
    <submittedName>
        <fullName evidence="4">Non-reducing end beta-L-arabinofuranosidase</fullName>
        <ecNumber evidence="4">3.2.1.185</ecNumber>
    </submittedName>
</protein>
<dbReference type="STRING" id="1450648.CLORY_19770"/>
<keyword evidence="5" id="KW-1185">Reference proteome</keyword>
<comment type="caution">
    <text evidence="4">The sequence shown here is derived from an EMBL/GenBank/DDBJ whole genome shotgun (WGS) entry which is preliminary data.</text>
</comment>
<evidence type="ECO:0000259" key="2">
    <source>
        <dbReference type="Pfam" id="PF20736"/>
    </source>
</evidence>
<dbReference type="EMBL" id="MZGV01000017">
    <property type="protein sequence ID" value="OPJ62154.1"/>
    <property type="molecule type" value="Genomic_DNA"/>
</dbReference>
<dbReference type="InterPro" id="IPR049174">
    <property type="entry name" value="Beta-AFase-like"/>
</dbReference>
<dbReference type="Pfam" id="PF20736">
    <property type="entry name" value="Glyco_hydro127M"/>
    <property type="match status" value="1"/>
</dbReference>
<evidence type="ECO:0000259" key="1">
    <source>
        <dbReference type="Pfam" id="PF07944"/>
    </source>
</evidence>
<gene>
    <name evidence="4" type="primary">hypBA1_1</name>
    <name evidence="4" type="ORF">CLORY_19770</name>
</gene>
<dbReference type="InterPro" id="IPR012878">
    <property type="entry name" value="Beta-AFase-like_GH127_cat"/>
</dbReference>
<dbReference type="GO" id="GO:0102478">
    <property type="term" value="F:beta-L-arabinofuranosidase activity"/>
    <property type="evidence" value="ECO:0007669"/>
    <property type="project" value="UniProtKB-EC"/>
</dbReference>
<sequence>MNIERLKSVPLKNIKIDDLYWSKYINTIFENGIMYQWDIINDRIKGAEKSYSISNFMIAAKRKTGKFGGKVFQDTDTAKWLEAVAYSLEIKENKELEALADWTIDLIGDAQCSDGYINTYYTIEEPGKRWTNLVEGHELYTAGHLIEAAVAYYNSTGKDKFLKIMCRFADLIHDTFGEEEGKIKAYPGHPEIELALVKLYYTTGEKKYLETAKFFVDKRGTKPDYFSEEIKKRNYKFIFPELEGFDSSYYLNHKPVREQNTADGHAVRNVYLYSAVADIAYEYKDDGLMDTCRRVFNNIATKRMFITGSIGSSAIGERFTCDYDLPNNSNYSESCASVGLAFFAKRMLEIDRDSKYADILERALYNTVLSGISLKGDKFFYVNPLEVIPDVCEQNTSLSHVKAERQKWFGVACCPPNIVRTLASLGQYIYSTGEEELFVNLFISNESNISVKQRNVKVEINTKYPFKSSIDIKLNTEESTEFTLAVRIPQWCSLKSIELNRRKDFNYSIDKGYIKIKRTWNRSELLCIEYDMPAQFVYSNPKVRSDVGKVAVVKGPVVYCLEEADNGKNLGAIAVDCSAKLVERYEEELLSGTLTISASAERINDSGWENVLYSTKKPQTEQTKVRFIPYCLWNNRGKGEMLVWVRYKD</sequence>
<keyword evidence="4" id="KW-0378">Hydrolase</keyword>
<proteinExistence type="predicted"/>
<dbReference type="Pfam" id="PF07944">
    <property type="entry name" value="Beta-AFase-like_GH127_cat"/>
    <property type="match status" value="1"/>
</dbReference>
<dbReference type="SUPFAM" id="SSF48208">
    <property type="entry name" value="Six-hairpin glycosidases"/>
    <property type="match status" value="1"/>
</dbReference>
<dbReference type="InterPro" id="IPR049049">
    <property type="entry name" value="Beta-AFase-like_GH127_C"/>
</dbReference>
<evidence type="ECO:0000313" key="5">
    <source>
        <dbReference type="Proteomes" id="UP000190080"/>
    </source>
</evidence>
<dbReference type="OrthoDB" id="9757939at2"/>
<evidence type="ECO:0000313" key="4">
    <source>
        <dbReference type="EMBL" id="OPJ62154.1"/>
    </source>
</evidence>
<keyword evidence="4" id="KW-0326">Glycosidase</keyword>
<dbReference type="EC" id="3.2.1.185" evidence="4"/>
<dbReference type="PANTHER" id="PTHR43465:SF2">
    <property type="entry name" value="DUF1680 DOMAIN PROTEIN (AFU_ORTHOLOGUE AFUA_1G08910)"/>
    <property type="match status" value="1"/>
</dbReference>
<name>A0A1V4IQS3_9CLOT</name>
<dbReference type="AlphaFoldDB" id="A0A1V4IQS3"/>